<dbReference type="OrthoDB" id="9906645at2"/>
<dbReference type="AlphaFoldDB" id="A0A1H0K2J0"/>
<evidence type="ECO:0000313" key="2">
    <source>
        <dbReference type="EMBL" id="SDO49871.1"/>
    </source>
</evidence>
<keyword evidence="1" id="KW-0732">Signal</keyword>
<feature type="signal peptide" evidence="1">
    <location>
        <begin position="1"/>
        <end position="25"/>
    </location>
</feature>
<evidence type="ECO:0000256" key="1">
    <source>
        <dbReference type="SAM" id="SignalP"/>
    </source>
</evidence>
<evidence type="ECO:0000313" key="3">
    <source>
        <dbReference type="Proteomes" id="UP000199651"/>
    </source>
</evidence>
<reference evidence="3" key="1">
    <citation type="submission" date="2016-10" db="EMBL/GenBank/DDBJ databases">
        <authorList>
            <person name="Varghese N."/>
            <person name="Submissions S."/>
        </authorList>
    </citation>
    <scope>NUCLEOTIDE SEQUENCE [LARGE SCALE GENOMIC DNA]</scope>
    <source>
        <strain evidence="3">IBRC-M 10655</strain>
    </source>
</reference>
<proteinExistence type="predicted"/>
<dbReference type="RefSeq" id="WP_091372084.1">
    <property type="nucleotide sequence ID" value="NZ_FNDV01000002.1"/>
</dbReference>
<sequence length="266" mass="27728">MRAFLRAAVVSVVLAASITVPSAAAAPTAARYAEHLTIGFVFGDDAHDTNPFWRGELTPTTVVSQSTSGPLWWKTTTTVLSGKARAARVNMPETERTGSVQLTVVQRPFLAPEVRYSAFDGWLTGTSWHAGAKGFSGTFTTTDGHSGPIAAVTDAKMAEPAQTTAAEYPFLAAVLTGPHKGALPIGDFHINQIGTYVGGNFLSTGGIYTVIGDTDGHLVLMHMVGYGAVVGVPDSFLGGQVLGGTFTGPSPGDGGTWGSIRTFHIF</sequence>
<organism evidence="2 3">
    <name type="scientific">Actinokineospora alba</name>
    <dbReference type="NCBI Taxonomy" id="504798"/>
    <lineage>
        <taxon>Bacteria</taxon>
        <taxon>Bacillati</taxon>
        <taxon>Actinomycetota</taxon>
        <taxon>Actinomycetes</taxon>
        <taxon>Pseudonocardiales</taxon>
        <taxon>Pseudonocardiaceae</taxon>
        <taxon>Actinokineospora</taxon>
    </lineage>
</organism>
<keyword evidence="3" id="KW-1185">Reference proteome</keyword>
<protein>
    <submittedName>
        <fullName evidence="2">Uncharacterized protein</fullName>
    </submittedName>
</protein>
<accession>A0A1H0K2J0</accession>
<dbReference type="Proteomes" id="UP000199651">
    <property type="component" value="Unassembled WGS sequence"/>
</dbReference>
<feature type="chain" id="PRO_5011558152" evidence="1">
    <location>
        <begin position="26"/>
        <end position="266"/>
    </location>
</feature>
<dbReference type="EMBL" id="FNJB01000003">
    <property type="protein sequence ID" value="SDO49871.1"/>
    <property type="molecule type" value="Genomic_DNA"/>
</dbReference>
<gene>
    <name evidence="2" type="ORF">SAMN05192558_103301</name>
</gene>
<name>A0A1H0K2J0_9PSEU</name>